<gene>
    <name evidence="2" type="ORF">AAND1436_LOCUS3467</name>
</gene>
<evidence type="ECO:0000256" key="1">
    <source>
        <dbReference type="SAM" id="MobiDB-lite"/>
    </source>
</evidence>
<sequence length="240" mass="25983">MASLLAVEAERVETDIEGLGTEAAHNAYWHNASWHNASRHHVQAALEQHAAEAHSASRHRVRGDSEEFETEAHNASHRTGLRPSPALLDPFGIPASMCPQNTGGTCDALSCHAWRGPAECHQGAKGKHETFRCRCPPGWCAFEGTCYPEEGKCDKNTEGTCTAGWCNPSRGKTMCTAGMCICEDGFCAHKGVCYPVRATGWTCGWMRGCGGDSSCVNGFCQCEEGHVWVPAQKKCMLVAR</sequence>
<reference evidence="2" key="1">
    <citation type="submission" date="2021-01" db="EMBL/GenBank/DDBJ databases">
        <authorList>
            <person name="Corre E."/>
            <person name="Pelletier E."/>
            <person name="Niang G."/>
            <person name="Scheremetjew M."/>
            <person name="Finn R."/>
            <person name="Kale V."/>
            <person name="Holt S."/>
            <person name="Cochrane G."/>
            <person name="Meng A."/>
            <person name="Brown T."/>
            <person name="Cohen L."/>
        </authorList>
    </citation>
    <scope>NUCLEOTIDE SEQUENCE</scope>
    <source>
        <strain evidence="2">CCMP2222</strain>
    </source>
</reference>
<protein>
    <submittedName>
        <fullName evidence="2">Uncharacterized protein</fullName>
    </submittedName>
</protein>
<evidence type="ECO:0000313" key="2">
    <source>
        <dbReference type="EMBL" id="CAD9367655.1"/>
    </source>
</evidence>
<feature type="region of interest" description="Disordered" evidence="1">
    <location>
        <begin position="58"/>
        <end position="84"/>
    </location>
</feature>
<proteinExistence type="predicted"/>
<name>A0A7S2F283_9DINO</name>
<accession>A0A7S2F283</accession>
<dbReference type="AlphaFoldDB" id="A0A7S2F283"/>
<feature type="compositionally biased region" description="Basic and acidic residues" evidence="1">
    <location>
        <begin position="62"/>
        <end position="74"/>
    </location>
</feature>
<organism evidence="2">
    <name type="scientific">Alexandrium andersonii</name>
    <dbReference type="NCBI Taxonomy" id="327968"/>
    <lineage>
        <taxon>Eukaryota</taxon>
        <taxon>Sar</taxon>
        <taxon>Alveolata</taxon>
        <taxon>Dinophyceae</taxon>
        <taxon>Gonyaulacales</taxon>
        <taxon>Pyrocystaceae</taxon>
        <taxon>Alexandrium</taxon>
    </lineage>
</organism>
<dbReference type="EMBL" id="HBGQ01006914">
    <property type="protein sequence ID" value="CAD9367655.1"/>
    <property type="molecule type" value="Transcribed_RNA"/>
</dbReference>